<comment type="caution">
    <text evidence="6">The sequence shown here is derived from an EMBL/GenBank/DDBJ whole genome shotgun (WGS) entry which is preliminary data.</text>
</comment>
<organism evidence="6 7">
    <name type="scientific">Clavelina lepadiformis</name>
    <name type="common">Light-bulb sea squirt</name>
    <name type="synonym">Ascidia lepadiformis</name>
    <dbReference type="NCBI Taxonomy" id="159417"/>
    <lineage>
        <taxon>Eukaryota</taxon>
        <taxon>Metazoa</taxon>
        <taxon>Chordata</taxon>
        <taxon>Tunicata</taxon>
        <taxon>Ascidiacea</taxon>
        <taxon>Aplousobranchia</taxon>
        <taxon>Clavelinidae</taxon>
        <taxon>Clavelina</taxon>
    </lineage>
</organism>
<feature type="region of interest" description="Disordered" evidence="4">
    <location>
        <begin position="1204"/>
        <end position="1244"/>
    </location>
</feature>
<dbReference type="PANTHER" id="PTHR22746:SF10">
    <property type="entry name" value="GUANINE NUCLEOTIDE EXCHANGE FACTOR SUBUNIT RIC1"/>
    <property type="match status" value="1"/>
</dbReference>
<dbReference type="Pfam" id="PF25440">
    <property type="entry name" value="Beta-prop_RIC1_2nd"/>
    <property type="match status" value="1"/>
</dbReference>
<protein>
    <recommendedName>
        <fullName evidence="3">Protein RIC1 homolog</fullName>
    </recommendedName>
</protein>
<evidence type="ECO:0000313" key="6">
    <source>
        <dbReference type="EMBL" id="CAK8675732.1"/>
    </source>
</evidence>
<evidence type="ECO:0000256" key="4">
    <source>
        <dbReference type="SAM" id="MobiDB-lite"/>
    </source>
</evidence>
<dbReference type="PANTHER" id="PTHR22746">
    <property type="entry name" value="RAB6A-GEF COMPLEX PARTNER PROTEIN 1"/>
    <property type="match status" value="1"/>
</dbReference>
<feature type="compositionally biased region" description="Low complexity" evidence="4">
    <location>
        <begin position="1329"/>
        <end position="1344"/>
    </location>
</feature>
<proteinExistence type="predicted"/>
<feature type="compositionally biased region" description="Low complexity" evidence="4">
    <location>
        <begin position="1641"/>
        <end position="1650"/>
    </location>
</feature>
<feature type="region of interest" description="Disordered" evidence="4">
    <location>
        <begin position="1580"/>
        <end position="1609"/>
    </location>
</feature>
<feature type="compositionally biased region" description="Polar residues" evidence="4">
    <location>
        <begin position="1698"/>
        <end position="1707"/>
    </location>
</feature>
<sequence>MYFPVGWPKYLSVGQGKKSRLKQIRCNRYRMLFAVLTETTISIWHCRPCVEIVCYQRCHSSVASIGTNELAEWRQDSSMIAVTTTEGYLLLYQLEQDVKGDCGLSLYEYDLTKGNQGDSNEAIPALRLALKTNFNFKSAITSLSSVHDDLLVTLKDGRLELLSWETPSNGRKSVLLCKILFSVDAHVAGSQIKSKHVYTKRVTDYSPFLDGFAMVLSDGHGALVVVSQTETVTTNQECDSHSSWSLKGIWAPGLNNATCVAVNNKYRLLAFGTEKGDCCVYAVEDVTGCLILSHTIALSLTHYPNIYNSVGSVLHIDWSPDGCALALSWASGGISIWSVFGACLVCTLASDRAYATDGTANIQGIFRSMSWGVEGYQLWLISEALSSATPSSSSEKSESEHSDRNSIDHSTLSQGQENKKKKHFKRFRKKSTSSNDTNTELELDQLLQVQFAKSALATNPCMSNHCHVLLYGEDRMFLSIGEKQQKLLSPMRSNEKRTKTKKIISTHASSNSVGAFKTVPHSPSPRRRSLPPTLWEAATLHENRLLSLPEEGTEEPGASNPAESDLKYSSPAVGNKQWTVIQFPVNYLPSNWPIRFASVDESGCYLAIAGNNGLAHYNLISRKWKVFGNVSQEKDTVVTGGLTWWQEFLVVSCYNLPENVDEIRIYPRVSNLDNAFACIRKIRSQILLVNVFQNLLILFTYDCRINIFILSRETKSQRPTATLTFLQDMSLNRYVRYPTLVASVTMSSLHIESATRRSSSSASAGTRPQKETEVIMVNVAGRLLLFQRSIEDEDAGGSMLDDVFSDRKQMAFNPPIVLASCVENMWSTYHKNRSKAHLTDALWLGCGGSGIRVWLPLFPSRPSMNNARNDNSHRGFELQLTARRITLSFSSDSCYPLAVLFNEAVILGVTSETLEYPWTCNSMEKRSPRKCNSWFHFSTMERTSEIYLHEIFRQLLRGNLGYNALLLADSCRNLSCFAHVLELMLHEVLEEEATASEPIPDPLLPTVITFLGNFPEYLQTVAHCARKTEIALWEYLFNSVGSPRELFQECLKKNQLRTAASYLIIVQNLEPLSKARQDATELFDKALQHEKWELANDIARFLRAIGNGDASITPRQPTLLNANIYPALAPVSHTTPTETEPPFKYSSSKLQGGNSTSPEEPTPTNHRRLPSRSYTESYFDLPSPSAPNPAASSQSFLSRFGTRQYHQDHHIHRPLQHSVSNPVSTSDSSSRSKRYSGDKDPMQSKEHAAADCAEHYFIDAILSRQARKMLSERRLQKLGTFAAYVDFQLVPWLKKERRRAARVDEVIICFKALHDDFDWPYPTLTMPKSSRSSYSSAGSTPSHSQSFHDLGTLRSLSPQRSTNLNNSPSSGPRHGALTPSRRVASLVNENGGFGTDDEAGNGILTILSPKDMGSNLTLATVTSEISEVSETSYTFDDSGFGATTEDGILLTGSDVDEKRGHPRSEMKLKYLLELFLEARCLEWSVMICIMLRESSCMSRLVRSASPSQSISDDDDVEFLNTLQRTRDCVQQIDQWAITECPGYKAVLFQLKPLIQSLHDIINAKEVAHAEQQALLASQQLSRSNSASERLGKSTQSTASTSSSLNNVAGSAKPGVVVKRLFGPSTAAGSVDHCGVVMNGDAGSSCSSGESGSEDAKAKMRTAKKAHRQSSRRTRHNSMPSRNTPAPVPRSESIHERTPSSPAKISIQQDKDADYEKANNSIDASCEVESDNGSSLASQSSSNSERRNLTSESSGSDVGSSGEQQDGGCVVS</sequence>
<feature type="domain" description="RIC1 C-terminal alpha solenoid region" evidence="5">
    <location>
        <begin position="949"/>
        <end position="1108"/>
    </location>
</feature>
<feature type="region of interest" description="Disordered" evidence="4">
    <location>
        <begin position="1641"/>
        <end position="1771"/>
    </location>
</feature>
<reference evidence="6 7" key="1">
    <citation type="submission" date="2024-02" db="EMBL/GenBank/DDBJ databases">
        <authorList>
            <person name="Daric V."/>
            <person name="Darras S."/>
        </authorList>
    </citation>
    <scope>NUCLEOTIDE SEQUENCE [LARGE SCALE GENOMIC DNA]</scope>
</reference>
<dbReference type="InterPro" id="IPR036322">
    <property type="entry name" value="WD40_repeat_dom_sf"/>
</dbReference>
<evidence type="ECO:0000313" key="7">
    <source>
        <dbReference type="Proteomes" id="UP001642483"/>
    </source>
</evidence>
<feature type="compositionally biased region" description="Low complexity" evidence="4">
    <location>
        <begin position="1730"/>
        <end position="1742"/>
    </location>
</feature>
<feature type="region of interest" description="Disordered" evidence="4">
    <location>
        <begin position="1175"/>
        <end position="1194"/>
    </location>
</feature>
<evidence type="ECO:0000256" key="2">
    <source>
        <dbReference type="ARBA" id="ARBA00023136"/>
    </source>
</evidence>
<feature type="compositionally biased region" description="Basic residues" evidence="4">
    <location>
        <begin position="419"/>
        <end position="431"/>
    </location>
</feature>
<feature type="compositionally biased region" description="Low complexity" evidence="4">
    <location>
        <begin position="1750"/>
        <end position="1771"/>
    </location>
</feature>
<feature type="compositionally biased region" description="Low complexity" evidence="4">
    <location>
        <begin position="1218"/>
        <end position="1229"/>
    </location>
</feature>
<feature type="compositionally biased region" description="Polar residues" evidence="4">
    <location>
        <begin position="1145"/>
        <end position="1164"/>
    </location>
</feature>
<feature type="region of interest" description="Disordered" evidence="4">
    <location>
        <begin position="389"/>
        <end position="437"/>
    </location>
</feature>
<feature type="compositionally biased region" description="Basic residues" evidence="4">
    <location>
        <begin position="1658"/>
        <end position="1675"/>
    </location>
</feature>
<feature type="compositionally biased region" description="Basic and acidic residues" evidence="4">
    <location>
        <begin position="395"/>
        <end position="407"/>
    </location>
</feature>
<dbReference type="InterPro" id="IPR009771">
    <property type="entry name" value="RIC1_C"/>
</dbReference>
<feature type="region of interest" description="Disordered" evidence="4">
    <location>
        <begin position="1328"/>
        <end position="1378"/>
    </location>
</feature>
<dbReference type="Gene3D" id="2.130.10.10">
    <property type="entry name" value="YVTN repeat-like/Quinoprotein amine dehydrogenase"/>
    <property type="match status" value="1"/>
</dbReference>
<dbReference type="Pfam" id="PF07064">
    <property type="entry name" value="RIC1"/>
    <property type="match status" value="1"/>
</dbReference>
<keyword evidence="2" id="KW-0472">Membrane</keyword>
<gene>
    <name evidence="6" type="ORF">CVLEPA_LOCUS5274</name>
</gene>
<name>A0ABP0F7Q7_CLALP</name>
<feature type="compositionally biased region" description="Polar residues" evidence="4">
    <location>
        <begin position="1354"/>
        <end position="1370"/>
    </location>
</feature>
<evidence type="ECO:0000256" key="3">
    <source>
        <dbReference type="ARBA" id="ARBA00029879"/>
    </source>
</evidence>
<dbReference type="Proteomes" id="UP001642483">
    <property type="component" value="Unassembled WGS sequence"/>
</dbReference>
<keyword evidence="7" id="KW-1185">Reference proteome</keyword>
<dbReference type="InterPro" id="IPR015943">
    <property type="entry name" value="WD40/YVTN_repeat-like_dom_sf"/>
</dbReference>
<comment type="subcellular location">
    <subcellularLocation>
        <location evidence="1">Membrane</location>
    </subcellularLocation>
</comment>
<accession>A0ABP0F7Q7</accession>
<evidence type="ECO:0000256" key="1">
    <source>
        <dbReference type="ARBA" id="ARBA00004370"/>
    </source>
</evidence>
<evidence type="ECO:0000259" key="5">
    <source>
        <dbReference type="Pfam" id="PF07064"/>
    </source>
</evidence>
<dbReference type="EMBL" id="CAWYQH010000024">
    <property type="protein sequence ID" value="CAK8675732.1"/>
    <property type="molecule type" value="Genomic_DNA"/>
</dbReference>
<feature type="compositionally biased region" description="Basic and acidic residues" evidence="4">
    <location>
        <begin position="1235"/>
        <end position="1244"/>
    </location>
</feature>
<dbReference type="SUPFAM" id="SSF50978">
    <property type="entry name" value="WD40 repeat-like"/>
    <property type="match status" value="1"/>
</dbReference>
<feature type="region of interest" description="Disordered" evidence="4">
    <location>
        <begin position="547"/>
        <end position="567"/>
    </location>
</feature>
<feature type="compositionally biased region" description="Low complexity" evidence="4">
    <location>
        <begin position="1580"/>
        <end position="1603"/>
    </location>
</feature>
<feature type="region of interest" description="Disordered" evidence="4">
    <location>
        <begin position="1131"/>
        <end position="1170"/>
    </location>
</feature>
<dbReference type="InterPro" id="IPR040096">
    <property type="entry name" value="Ric1"/>
</dbReference>